<dbReference type="InterPro" id="IPR035994">
    <property type="entry name" value="Nucleoside_phosphorylase_sf"/>
</dbReference>
<dbReference type="Pfam" id="PF13374">
    <property type="entry name" value="TPR_10"/>
    <property type="match status" value="1"/>
</dbReference>
<organism evidence="3 4">
    <name type="scientific">Fusarium longipes</name>
    <dbReference type="NCBI Taxonomy" id="694270"/>
    <lineage>
        <taxon>Eukaryota</taxon>
        <taxon>Fungi</taxon>
        <taxon>Dikarya</taxon>
        <taxon>Ascomycota</taxon>
        <taxon>Pezizomycotina</taxon>
        <taxon>Sordariomycetes</taxon>
        <taxon>Hypocreomycetidae</taxon>
        <taxon>Hypocreales</taxon>
        <taxon>Nectriaceae</taxon>
        <taxon>Fusarium</taxon>
    </lineage>
</organism>
<dbReference type="PANTHER" id="PTHR46082">
    <property type="entry name" value="ATP/GTP-BINDING PROTEIN-RELATED"/>
    <property type="match status" value="1"/>
</dbReference>
<evidence type="ECO:0000259" key="2">
    <source>
        <dbReference type="Pfam" id="PF01048"/>
    </source>
</evidence>
<dbReference type="SUPFAM" id="SSF53167">
    <property type="entry name" value="Purine and uridine phosphorylases"/>
    <property type="match status" value="1"/>
</dbReference>
<dbReference type="PROSITE" id="PS50005">
    <property type="entry name" value="TPR"/>
    <property type="match status" value="1"/>
</dbReference>
<name>A0A395SIZ8_9HYPO</name>
<comment type="caution">
    <text evidence="3">The sequence shown here is derived from an EMBL/GenBank/DDBJ whole genome shotgun (WGS) entry which is preliminary data.</text>
</comment>
<dbReference type="Pfam" id="PF01048">
    <property type="entry name" value="PNP_UDP_1"/>
    <property type="match status" value="1"/>
</dbReference>
<dbReference type="SUPFAM" id="SSF48452">
    <property type="entry name" value="TPR-like"/>
    <property type="match status" value="3"/>
</dbReference>
<dbReference type="EMBL" id="PXOG01000148">
    <property type="protein sequence ID" value="RGP72388.1"/>
    <property type="molecule type" value="Genomic_DNA"/>
</dbReference>
<dbReference type="InterPro" id="IPR019734">
    <property type="entry name" value="TPR_rpt"/>
</dbReference>
<dbReference type="Gene3D" id="3.40.50.300">
    <property type="entry name" value="P-loop containing nucleotide triphosphate hydrolases"/>
    <property type="match status" value="1"/>
</dbReference>
<dbReference type="GO" id="GO:0003824">
    <property type="term" value="F:catalytic activity"/>
    <property type="evidence" value="ECO:0007669"/>
    <property type="project" value="InterPro"/>
</dbReference>
<dbReference type="Pfam" id="PF13424">
    <property type="entry name" value="TPR_12"/>
    <property type="match status" value="4"/>
</dbReference>
<dbReference type="SUPFAM" id="SSF52540">
    <property type="entry name" value="P-loop containing nucleoside triphosphate hydrolases"/>
    <property type="match status" value="1"/>
</dbReference>
<dbReference type="PANTHER" id="PTHR46082:SF6">
    <property type="entry name" value="AAA+ ATPASE DOMAIN-CONTAINING PROTEIN-RELATED"/>
    <property type="match status" value="1"/>
</dbReference>
<keyword evidence="1" id="KW-0802">TPR repeat</keyword>
<dbReference type="AlphaFoldDB" id="A0A395SIZ8"/>
<dbReference type="Proteomes" id="UP000266234">
    <property type="component" value="Unassembled WGS sequence"/>
</dbReference>
<gene>
    <name evidence="3" type="ORF">FLONG3_6784</name>
</gene>
<dbReference type="SMART" id="SM00028">
    <property type="entry name" value="TPR"/>
    <property type="match status" value="6"/>
</dbReference>
<dbReference type="InterPro" id="IPR011990">
    <property type="entry name" value="TPR-like_helical_dom_sf"/>
</dbReference>
<feature type="repeat" description="TPR" evidence="1">
    <location>
        <begin position="865"/>
        <end position="898"/>
    </location>
</feature>
<accession>A0A395SIZ8</accession>
<feature type="domain" description="Nucleoside phosphorylase" evidence="2">
    <location>
        <begin position="31"/>
        <end position="120"/>
    </location>
</feature>
<dbReference type="Gene3D" id="3.40.50.1580">
    <property type="entry name" value="Nucleoside phosphorylase domain"/>
    <property type="match status" value="1"/>
</dbReference>
<dbReference type="InterPro" id="IPR053137">
    <property type="entry name" value="NLR-like"/>
</dbReference>
<reference evidence="3 4" key="1">
    <citation type="journal article" date="2018" name="PLoS Pathog.">
        <title>Evolution of structural diversity of trichothecenes, a family of toxins produced by plant pathogenic and entomopathogenic fungi.</title>
        <authorList>
            <person name="Proctor R.H."/>
            <person name="McCormick S.P."/>
            <person name="Kim H.S."/>
            <person name="Cardoza R.E."/>
            <person name="Stanley A.M."/>
            <person name="Lindo L."/>
            <person name="Kelly A."/>
            <person name="Brown D.W."/>
            <person name="Lee T."/>
            <person name="Vaughan M.M."/>
            <person name="Alexander N.J."/>
            <person name="Busman M."/>
            <person name="Gutierrez S."/>
        </authorList>
    </citation>
    <scope>NUCLEOTIDE SEQUENCE [LARGE SCALE GENOMIC DNA]</scope>
    <source>
        <strain evidence="3 4">NRRL 20695</strain>
    </source>
</reference>
<keyword evidence="4" id="KW-1185">Reference proteome</keyword>
<evidence type="ECO:0000313" key="3">
    <source>
        <dbReference type="EMBL" id="RGP72388.1"/>
    </source>
</evidence>
<dbReference type="GO" id="GO:0009116">
    <property type="term" value="P:nucleoside metabolic process"/>
    <property type="evidence" value="ECO:0007669"/>
    <property type="project" value="InterPro"/>
</dbReference>
<dbReference type="Gene3D" id="1.25.40.10">
    <property type="entry name" value="Tetratricopeptide repeat domain"/>
    <property type="match status" value="2"/>
</dbReference>
<protein>
    <recommendedName>
        <fullName evidence="2">Nucleoside phosphorylase domain-containing protein</fullName>
    </recommendedName>
</protein>
<dbReference type="OrthoDB" id="5986190at2759"/>
<evidence type="ECO:0000313" key="4">
    <source>
        <dbReference type="Proteomes" id="UP000266234"/>
    </source>
</evidence>
<proteinExistence type="predicted"/>
<dbReference type="NCBIfam" id="NF040586">
    <property type="entry name" value="FxSxx_TPR"/>
    <property type="match status" value="1"/>
</dbReference>
<dbReference type="InterPro" id="IPR027417">
    <property type="entry name" value="P-loop_NTPase"/>
</dbReference>
<dbReference type="STRING" id="694270.A0A395SIZ8"/>
<dbReference type="InterPro" id="IPR000845">
    <property type="entry name" value="Nucleoside_phosphorylase_d"/>
</dbReference>
<sequence>MTFTQRPSNRKSFRIAISWDDEGYLYGRADGDTNTYITGRIGQHNIVLAVLPSIGTNSAAASAASLRSSYTNVKLAILVGVCGGVPRVADYDVLLGDVVVSKTIVQYDYGKQHPGHFEVRNVVEDSLGRASKDVRSLMVVLETEFMRERLQTEASKHLKHLQQEAAKKKRRRANYQRPGMKEDKLYPSGYTHRHWKGCIICAGDPDIFCEVASKASCVEVGCDPATLVKRERFEDLVKGGEFCPEIFVGCIGSGNTVIKSGMDRDRIAAAHNLIAFEMEGAGAWDEIPCIIVKGVCDYADSHKNKVWQDFAAATAASVTKAILGQYAVHDGDRDMSNQRLPACIISDSQFRDGNFINQGNIQGNVYYSAPLPPRPPPSAARTEVVRVIPYPRNEDLVYRPDATKKLDELLPQTSGFHSAALWGLDEGVNISFHSKTQIALDYAYRRCDADEKCCVFWVHADSEATFLADYKTIGKKLGVDERLDVPELFVAVRNEIEARPNWLMILDNADNLKLFGVGQDKEKEKSEDLYKNVPRAPQGTVLWTSRDAHIAGTLVGAPRGVEVQSMAVGEATALLSRVLDEPPMVGGEASREDGVDALLEELQCLPLAISQAGAYMRRMSMSAEEYLSLLRSGKTRWKVLEISDTDRHRRPEVSNSVLETWRISTERIRLESEMSYQVLHIIAYMDNQDIPQDLMLAAASKGHTDGKDSPKQDTELGVLEAVARLREFSFLSLRQTVDDGGRRYEMHKLVQEAIRYGLGVRDFAKDGRPKEDEAYYCRKALQVVDGLFPNPEPTSWILCERYVSHAVRVSEWAEISATEVATASLLERVSHFLYDRGRWRERVPIASRALDLRQKVLGERDPDTISSMVILGTTYHAQGRYDEAHEIVVKALDLQQEVLGEQHPWTIDSRVHLAAIYQARGQYNRAEAISKQTLDICLNTYGEKRPSTINSMAALASTYQAQGQYHKAETLREKVLNLRREILGEKHLYTIASMSELAATYHARGRYKEDQEIAVKVLVLRQEVLGENHPDTISSMADLAISHYAQGQYDKAQEIVMKVLELRQETLGEKHPCTIKSMVDLATTYHAQGQHGKAEDIYRKALSFQLTVLGERHPDTLNSMAALGTACHSQGRYDEAVQFHQTALDLRRDVLGENHPDTVRSAALLASTQEALRQPRSVQDQKPWTRLLWKFIHQKSNSSSQSRSSRMT</sequence>
<evidence type="ECO:0000256" key="1">
    <source>
        <dbReference type="PROSITE-ProRule" id="PRU00339"/>
    </source>
</evidence>